<comment type="caution">
    <text evidence="1">The sequence shown here is derived from an EMBL/GenBank/DDBJ whole genome shotgun (WGS) entry which is preliminary data.</text>
</comment>
<evidence type="ECO:0000313" key="1">
    <source>
        <dbReference type="EMBL" id="PPQ83363.1"/>
    </source>
</evidence>
<accession>A0A409WXX0</accession>
<dbReference type="AlphaFoldDB" id="A0A409WXX0"/>
<organism evidence="1 2">
    <name type="scientific">Psilocybe cyanescens</name>
    <dbReference type="NCBI Taxonomy" id="93625"/>
    <lineage>
        <taxon>Eukaryota</taxon>
        <taxon>Fungi</taxon>
        <taxon>Dikarya</taxon>
        <taxon>Basidiomycota</taxon>
        <taxon>Agaricomycotina</taxon>
        <taxon>Agaricomycetes</taxon>
        <taxon>Agaricomycetidae</taxon>
        <taxon>Agaricales</taxon>
        <taxon>Agaricineae</taxon>
        <taxon>Strophariaceae</taxon>
        <taxon>Psilocybe</taxon>
    </lineage>
</organism>
<dbReference type="OrthoDB" id="6613063at2759"/>
<dbReference type="EMBL" id="NHYD01003025">
    <property type="protein sequence ID" value="PPQ83363.1"/>
    <property type="molecule type" value="Genomic_DNA"/>
</dbReference>
<keyword evidence="2" id="KW-1185">Reference proteome</keyword>
<evidence type="ECO:0000313" key="2">
    <source>
        <dbReference type="Proteomes" id="UP000283269"/>
    </source>
</evidence>
<dbReference type="InParanoid" id="A0A409WXX0"/>
<name>A0A409WXX0_PSICY</name>
<proteinExistence type="predicted"/>
<sequence>MKVLQFGKVRRLGSGDIIHAAELVKTSSDARDATYYRYQLLVDRHAHYRH</sequence>
<protein>
    <submittedName>
        <fullName evidence="1">Uncharacterized protein</fullName>
    </submittedName>
</protein>
<dbReference type="Proteomes" id="UP000283269">
    <property type="component" value="Unassembled WGS sequence"/>
</dbReference>
<reference evidence="1 2" key="1">
    <citation type="journal article" date="2018" name="Evol. Lett.">
        <title>Horizontal gene cluster transfer increased hallucinogenic mushroom diversity.</title>
        <authorList>
            <person name="Reynolds H.T."/>
            <person name="Vijayakumar V."/>
            <person name="Gluck-Thaler E."/>
            <person name="Korotkin H.B."/>
            <person name="Matheny P.B."/>
            <person name="Slot J.C."/>
        </authorList>
    </citation>
    <scope>NUCLEOTIDE SEQUENCE [LARGE SCALE GENOMIC DNA]</scope>
    <source>
        <strain evidence="1 2">2631</strain>
    </source>
</reference>
<gene>
    <name evidence="1" type="ORF">CVT25_003937</name>
</gene>